<dbReference type="GO" id="GO:0006260">
    <property type="term" value="P:DNA replication"/>
    <property type="evidence" value="ECO:0007669"/>
    <property type="project" value="InterPro"/>
</dbReference>
<dbReference type="Proteomes" id="UP000030001">
    <property type="component" value="Unassembled WGS sequence"/>
</dbReference>
<name>A0A099YCH2_LIMMU</name>
<feature type="compositionally biased region" description="Polar residues" evidence="1">
    <location>
        <begin position="433"/>
        <end position="445"/>
    </location>
</feature>
<dbReference type="Pfam" id="PF00910">
    <property type="entry name" value="RNA_helicase"/>
    <property type="match status" value="1"/>
</dbReference>
<dbReference type="Gene3D" id="3.40.1310.30">
    <property type="match status" value="1"/>
</dbReference>
<dbReference type="EMBL" id="JROC01000035">
    <property type="protein sequence ID" value="KGL66568.1"/>
    <property type="molecule type" value="Genomic_DNA"/>
</dbReference>
<dbReference type="GO" id="GO:0003723">
    <property type="term" value="F:RNA binding"/>
    <property type="evidence" value="ECO:0007669"/>
    <property type="project" value="InterPro"/>
</dbReference>
<evidence type="ECO:0000256" key="1">
    <source>
        <dbReference type="SAM" id="MobiDB-lite"/>
    </source>
</evidence>
<feature type="domain" description="Helicase superfamily 3 single-stranded DNA/RNA virus" evidence="2">
    <location>
        <begin position="226"/>
        <end position="315"/>
    </location>
</feature>
<accession>A0A099YCH2</accession>
<feature type="domain" description="Plasmid replication protein origin binding" evidence="3">
    <location>
        <begin position="45"/>
        <end position="146"/>
    </location>
</feature>
<evidence type="ECO:0000313" key="5">
    <source>
        <dbReference type="Proteomes" id="UP000030001"/>
    </source>
</evidence>
<proteinExistence type="predicted"/>
<dbReference type="GO" id="GO:0005727">
    <property type="term" value="C:extrachromosomal circular DNA"/>
    <property type="evidence" value="ECO:0007669"/>
    <property type="project" value="InterPro"/>
</dbReference>
<dbReference type="AlphaFoldDB" id="A0A099YCH2"/>
<dbReference type="GO" id="GO:0003677">
    <property type="term" value="F:DNA binding"/>
    <property type="evidence" value="ECO:0007669"/>
    <property type="project" value="InterPro"/>
</dbReference>
<feature type="compositionally biased region" description="Basic and acidic residues" evidence="1">
    <location>
        <begin position="418"/>
        <end position="428"/>
    </location>
</feature>
<sequence length="453" mass="53127">MKIQSTNNKATSPRSKVLMFEEQDQHFKVDSSSIEEFLTDRCEVMIKKYGLKEYAFIHHDKDTNNGQPVKPHYHLTMYFGDNRPMVSSIADALDTTENQIEIMTKRGTKVETARVNALMYLIHATRNARRQGKYQYPATDVIANFDYVKFVKDHMLNDDPTDILDDLGNGKIVRTQARSRMMALGAQVLAKYNRKIDEIAEASLAIQNEVWRKEHEDSHSELKVYWFFGQTGTGKTRFAKYLAKEIFKMPYFVTGARRDAMQDYEGQHLIIWDELRDDVEYSELLRLLDPYNFDKAISSRYYNKNLMPDIVIITSPYSPDELYSVMRITDRKIDKVDQLVRRVPIIHEFCHDKIIVRKWNSYEKRYWEKVRLPSVEEYVNQSLPINSLQLFQIDQFLPFYGLNYYKQHPEIDPFTNETIEKPRYDSPKLRNGAQDSNRLSGSLSHLTGGDDND</sequence>
<dbReference type="InterPro" id="IPR000605">
    <property type="entry name" value="Helicase_SF3_ssDNA/RNA_vir"/>
</dbReference>
<evidence type="ECO:0000313" key="4">
    <source>
        <dbReference type="EMBL" id="KGL66568.1"/>
    </source>
</evidence>
<dbReference type="GO" id="GO:0003916">
    <property type="term" value="F:DNA topoisomerase activity"/>
    <property type="evidence" value="ECO:0007669"/>
    <property type="project" value="InterPro"/>
</dbReference>
<dbReference type="InterPro" id="IPR027417">
    <property type="entry name" value="P-loop_NTPase"/>
</dbReference>
<dbReference type="GO" id="GO:0003724">
    <property type="term" value="F:RNA helicase activity"/>
    <property type="evidence" value="ECO:0007669"/>
    <property type="project" value="InterPro"/>
</dbReference>
<dbReference type="InterPro" id="IPR002631">
    <property type="entry name" value="Plasmid_rep_OBD"/>
</dbReference>
<reference evidence="4 5" key="1">
    <citation type="submission" date="2014-09" db="EMBL/GenBank/DDBJ databases">
        <title>Lactobacillus mucosae CRL573 Genome Sequencing.</title>
        <authorList>
            <person name="Bleckwedel J."/>
            <person name="Teran L.C."/>
            <person name="Bonacina J."/>
            <person name="Saavedra L."/>
            <person name="Mozzi F.B."/>
            <person name="Raya R.R."/>
        </authorList>
    </citation>
    <scope>NUCLEOTIDE SEQUENCE [LARGE SCALE GENOMIC DNA]</scope>
    <source>
        <strain evidence="4 5">CRL573</strain>
    </source>
</reference>
<protein>
    <submittedName>
        <fullName evidence="4">Uncharacterized protein</fullName>
    </submittedName>
</protein>
<evidence type="ECO:0000259" key="2">
    <source>
        <dbReference type="Pfam" id="PF00910"/>
    </source>
</evidence>
<dbReference type="Gene3D" id="3.40.50.300">
    <property type="entry name" value="P-loop containing nucleotide triphosphate hydrolases"/>
    <property type="match status" value="1"/>
</dbReference>
<evidence type="ECO:0000259" key="3">
    <source>
        <dbReference type="Pfam" id="PF01719"/>
    </source>
</evidence>
<gene>
    <name evidence="4" type="ORF">LX03_08040</name>
</gene>
<organism evidence="4 5">
    <name type="scientific">Limosilactobacillus mucosae</name>
    <name type="common">Lactobacillus mucosae</name>
    <dbReference type="NCBI Taxonomy" id="97478"/>
    <lineage>
        <taxon>Bacteria</taxon>
        <taxon>Bacillati</taxon>
        <taxon>Bacillota</taxon>
        <taxon>Bacilli</taxon>
        <taxon>Lactobacillales</taxon>
        <taxon>Lactobacillaceae</taxon>
        <taxon>Limosilactobacillus</taxon>
    </lineage>
</organism>
<comment type="caution">
    <text evidence="4">The sequence shown here is derived from an EMBL/GenBank/DDBJ whole genome shotgun (WGS) entry which is preliminary data.</text>
</comment>
<dbReference type="SUPFAM" id="SSF52540">
    <property type="entry name" value="P-loop containing nucleoside triphosphate hydrolases"/>
    <property type="match status" value="1"/>
</dbReference>
<dbReference type="Pfam" id="PF01719">
    <property type="entry name" value="Rep_OBD"/>
    <property type="match status" value="1"/>
</dbReference>
<feature type="region of interest" description="Disordered" evidence="1">
    <location>
        <begin position="415"/>
        <end position="453"/>
    </location>
</feature>